<evidence type="ECO:0000313" key="4">
    <source>
        <dbReference type="EMBL" id="RKR76645.1"/>
    </source>
</evidence>
<feature type="transmembrane region" description="Helical" evidence="2">
    <location>
        <begin position="64"/>
        <end position="85"/>
    </location>
</feature>
<reference evidence="4 5" key="1">
    <citation type="submission" date="2018-10" db="EMBL/GenBank/DDBJ databases">
        <title>Sequencing the genomes of 1000 actinobacteria strains.</title>
        <authorList>
            <person name="Klenk H.-P."/>
        </authorList>
    </citation>
    <scope>NUCLEOTIDE SEQUENCE [LARGE SCALE GENOMIC DNA]</scope>
    <source>
        <strain evidence="4 5">DSM 17894</strain>
    </source>
</reference>
<dbReference type="InterPro" id="IPR002656">
    <property type="entry name" value="Acyl_transf_3_dom"/>
</dbReference>
<dbReference type="EMBL" id="RBKS01000001">
    <property type="protein sequence ID" value="RKR76645.1"/>
    <property type="molecule type" value="Genomic_DNA"/>
</dbReference>
<feature type="transmembrane region" description="Helical" evidence="2">
    <location>
        <begin position="290"/>
        <end position="310"/>
    </location>
</feature>
<evidence type="ECO:0000256" key="1">
    <source>
        <dbReference type="SAM" id="MobiDB-lite"/>
    </source>
</evidence>
<evidence type="ECO:0000256" key="2">
    <source>
        <dbReference type="SAM" id="Phobius"/>
    </source>
</evidence>
<dbReference type="GO" id="GO:0009103">
    <property type="term" value="P:lipopolysaccharide biosynthetic process"/>
    <property type="evidence" value="ECO:0007669"/>
    <property type="project" value="TreeGrafter"/>
</dbReference>
<feature type="transmembrane region" description="Helical" evidence="2">
    <location>
        <begin position="331"/>
        <end position="350"/>
    </location>
</feature>
<dbReference type="PANTHER" id="PTHR23028:SF53">
    <property type="entry name" value="ACYL_TRANSF_3 DOMAIN-CONTAINING PROTEIN"/>
    <property type="match status" value="1"/>
</dbReference>
<evidence type="ECO:0000313" key="5">
    <source>
        <dbReference type="Proteomes" id="UP000280008"/>
    </source>
</evidence>
<feature type="region of interest" description="Disordered" evidence="1">
    <location>
        <begin position="1"/>
        <end position="26"/>
    </location>
</feature>
<dbReference type="GO" id="GO:0016747">
    <property type="term" value="F:acyltransferase activity, transferring groups other than amino-acyl groups"/>
    <property type="evidence" value="ECO:0007669"/>
    <property type="project" value="InterPro"/>
</dbReference>
<dbReference type="Proteomes" id="UP000280008">
    <property type="component" value="Unassembled WGS sequence"/>
</dbReference>
<keyword evidence="2" id="KW-0812">Transmembrane</keyword>
<feature type="domain" description="Acyltransferase 3" evidence="3">
    <location>
        <begin position="39"/>
        <end position="368"/>
    </location>
</feature>
<organism evidence="4 5">
    <name type="scientific">Frondihabitans australicus</name>
    <dbReference type="NCBI Taxonomy" id="386892"/>
    <lineage>
        <taxon>Bacteria</taxon>
        <taxon>Bacillati</taxon>
        <taxon>Actinomycetota</taxon>
        <taxon>Actinomycetes</taxon>
        <taxon>Micrococcales</taxon>
        <taxon>Microbacteriaceae</taxon>
        <taxon>Frondihabitans</taxon>
    </lineage>
</organism>
<feature type="transmembrane region" description="Helical" evidence="2">
    <location>
        <begin position="173"/>
        <end position="190"/>
    </location>
</feature>
<feature type="transmembrane region" description="Helical" evidence="2">
    <location>
        <begin position="258"/>
        <end position="278"/>
    </location>
</feature>
<dbReference type="OrthoDB" id="3404679at2"/>
<keyword evidence="5" id="KW-1185">Reference proteome</keyword>
<dbReference type="InterPro" id="IPR050879">
    <property type="entry name" value="Acyltransferase_3"/>
</dbReference>
<dbReference type="GO" id="GO:0016020">
    <property type="term" value="C:membrane"/>
    <property type="evidence" value="ECO:0007669"/>
    <property type="project" value="TreeGrafter"/>
</dbReference>
<keyword evidence="2" id="KW-0472">Membrane</keyword>
<dbReference type="Pfam" id="PF01757">
    <property type="entry name" value="Acyl_transf_3"/>
    <property type="match status" value="1"/>
</dbReference>
<dbReference type="RefSeq" id="WP_121371596.1">
    <property type="nucleotide sequence ID" value="NZ_RBKS01000001.1"/>
</dbReference>
<comment type="caution">
    <text evidence="4">The sequence shown here is derived from an EMBL/GenBank/DDBJ whole genome shotgun (WGS) entry which is preliminary data.</text>
</comment>
<feature type="transmembrane region" description="Helical" evidence="2">
    <location>
        <begin position="105"/>
        <end position="125"/>
    </location>
</feature>
<sequence>MATTTTLTAPSPAPARSGAASAESGASTRPAQAAGSRLPALDGVRTLAILGVVLYHFHVPHFNGGFVGVNVFFVLSGYLITSLLLKEHVRSNTINLARFWARRVLRLYPTLIVVVAVGASLWFLVGDDGTTKNLSAGGAALIALTYTGNFARAFGHISQGIFAPSWSLAMEEQFYLVWPPVLALALFVGLRRRTIAWTLAGLVVVSCALGWLLYTTPNSGATADIYFSPVANVAPLLSGCILALALQSAGARRLFASRFGQVATWVGAAYIVAVMFSITSGDWNQHAPFFGMILPSIGVAAAFMVGGLVSRPTLVSRVLALKPMAWFGANVSYSLYLWHVLVMSLLLPYFPGLGGTFAVIAIAVGVAILSHFVVEKPFLVVKRRFEPKSWSRPAAGQAQARQAQPAAKQAVAGQATVSS</sequence>
<feature type="transmembrane region" description="Helical" evidence="2">
    <location>
        <begin position="356"/>
        <end position="374"/>
    </location>
</feature>
<keyword evidence="2" id="KW-1133">Transmembrane helix</keyword>
<protein>
    <submittedName>
        <fullName evidence="4">Peptidoglycan/LPS O-acetylase OafA/YrhL</fullName>
    </submittedName>
</protein>
<name>A0A495INE4_9MICO</name>
<feature type="transmembrane region" description="Helical" evidence="2">
    <location>
        <begin position="226"/>
        <end position="246"/>
    </location>
</feature>
<accession>A0A495INE4</accession>
<feature type="transmembrane region" description="Helical" evidence="2">
    <location>
        <begin position="195"/>
        <end position="214"/>
    </location>
</feature>
<dbReference type="PANTHER" id="PTHR23028">
    <property type="entry name" value="ACETYLTRANSFERASE"/>
    <property type="match status" value="1"/>
</dbReference>
<gene>
    <name evidence="4" type="ORF">C8E83_3822</name>
</gene>
<proteinExistence type="predicted"/>
<dbReference type="AlphaFoldDB" id="A0A495INE4"/>
<evidence type="ECO:0000259" key="3">
    <source>
        <dbReference type="Pfam" id="PF01757"/>
    </source>
</evidence>